<keyword evidence="3" id="KW-1185">Reference proteome</keyword>
<feature type="region of interest" description="Disordered" evidence="1">
    <location>
        <begin position="18"/>
        <end position="68"/>
    </location>
</feature>
<dbReference type="EMBL" id="BQNB010020315">
    <property type="protein sequence ID" value="GJT94637.1"/>
    <property type="molecule type" value="Genomic_DNA"/>
</dbReference>
<name>A0ABQ5I3D0_9ASTR</name>
<reference evidence="2" key="1">
    <citation type="journal article" date="2022" name="Int. J. Mol. Sci.">
        <title>Draft Genome of Tanacetum Coccineum: Genomic Comparison of Closely Related Tanacetum-Family Plants.</title>
        <authorList>
            <person name="Yamashiro T."/>
            <person name="Shiraishi A."/>
            <person name="Nakayama K."/>
            <person name="Satake H."/>
        </authorList>
    </citation>
    <scope>NUCLEOTIDE SEQUENCE</scope>
</reference>
<evidence type="ECO:0000313" key="2">
    <source>
        <dbReference type="EMBL" id="GJT94637.1"/>
    </source>
</evidence>
<accession>A0ABQ5I3D0</accession>
<reference evidence="2" key="2">
    <citation type="submission" date="2022-01" db="EMBL/GenBank/DDBJ databases">
        <authorList>
            <person name="Yamashiro T."/>
            <person name="Shiraishi A."/>
            <person name="Satake H."/>
            <person name="Nakayama K."/>
        </authorList>
    </citation>
    <scope>NUCLEOTIDE SEQUENCE</scope>
</reference>
<evidence type="ECO:0000256" key="1">
    <source>
        <dbReference type="SAM" id="MobiDB-lite"/>
    </source>
</evidence>
<comment type="caution">
    <text evidence="2">The sequence shown here is derived from an EMBL/GenBank/DDBJ whole genome shotgun (WGS) entry which is preliminary data.</text>
</comment>
<organism evidence="2 3">
    <name type="scientific">Tanacetum coccineum</name>
    <dbReference type="NCBI Taxonomy" id="301880"/>
    <lineage>
        <taxon>Eukaryota</taxon>
        <taxon>Viridiplantae</taxon>
        <taxon>Streptophyta</taxon>
        <taxon>Embryophyta</taxon>
        <taxon>Tracheophyta</taxon>
        <taxon>Spermatophyta</taxon>
        <taxon>Magnoliopsida</taxon>
        <taxon>eudicotyledons</taxon>
        <taxon>Gunneridae</taxon>
        <taxon>Pentapetalae</taxon>
        <taxon>asterids</taxon>
        <taxon>campanulids</taxon>
        <taxon>Asterales</taxon>
        <taxon>Asteraceae</taxon>
        <taxon>Asteroideae</taxon>
        <taxon>Anthemideae</taxon>
        <taxon>Anthemidinae</taxon>
        <taxon>Tanacetum</taxon>
    </lineage>
</organism>
<proteinExistence type="predicted"/>
<evidence type="ECO:0000313" key="3">
    <source>
        <dbReference type="Proteomes" id="UP001151760"/>
    </source>
</evidence>
<protein>
    <submittedName>
        <fullName evidence="2">Uncharacterized protein</fullName>
    </submittedName>
</protein>
<gene>
    <name evidence="2" type="ORF">Tco_1090155</name>
</gene>
<dbReference type="Proteomes" id="UP001151760">
    <property type="component" value="Unassembled WGS sequence"/>
</dbReference>
<feature type="compositionally biased region" description="Polar residues" evidence="1">
    <location>
        <begin position="18"/>
        <end position="35"/>
    </location>
</feature>
<sequence>MIHDIAAIEKYLIETILQSSGTESENSSLETTFSRSENEHTSFNKESSSSEGNDADADIGPSYDNDTMTEVPHLNYNTFENVFAHGIQDHGY</sequence>